<feature type="transmembrane region" description="Helical" evidence="1">
    <location>
        <begin position="1006"/>
        <end position="1027"/>
    </location>
</feature>
<dbReference type="AlphaFoldDB" id="A0A3Q8XRV2"/>
<feature type="transmembrane region" description="Helical" evidence="1">
    <location>
        <begin position="366"/>
        <end position="386"/>
    </location>
</feature>
<dbReference type="PRINTS" id="PR00702">
    <property type="entry name" value="ACRIFLAVINRP"/>
</dbReference>
<feature type="transmembrane region" description="Helical" evidence="1">
    <location>
        <begin position="392"/>
        <end position="413"/>
    </location>
</feature>
<dbReference type="Proteomes" id="UP000268192">
    <property type="component" value="Chromosome"/>
</dbReference>
<dbReference type="OrthoDB" id="9798415at2"/>
<feature type="transmembrane region" description="Helical" evidence="1">
    <location>
        <begin position="954"/>
        <end position="973"/>
    </location>
</feature>
<keyword evidence="1" id="KW-0812">Transmembrane</keyword>
<gene>
    <name evidence="2" type="ORF">D5400_05345</name>
</gene>
<feature type="transmembrane region" description="Helical" evidence="1">
    <location>
        <begin position="1083"/>
        <end position="1106"/>
    </location>
</feature>
<protein>
    <submittedName>
        <fullName evidence="2">Efflux RND transporter permease subunit</fullName>
    </submittedName>
</protein>
<dbReference type="Gene3D" id="3.30.2090.10">
    <property type="entry name" value="Multidrug efflux transporter AcrB TolC docking domain, DN and DC subdomains"/>
    <property type="match status" value="2"/>
</dbReference>
<keyword evidence="1" id="KW-0472">Membrane</keyword>
<feature type="transmembrane region" description="Helical" evidence="1">
    <location>
        <begin position="544"/>
        <end position="568"/>
    </location>
</feature>
<name>A0A3Q8XRV2_9HYPH</name>
<dbReference type="KEGG" id="abaw:D5400_05345"/>
<keyword evidence="3" id="KW-1185">Reference proteome</keyword>
<feature type="transmembrane region" description="Helical" evidence="1">
    <location>
        <begin position="1054"/>
        <end position="1071"/>
    </location>
</feature>
<dbReference type="GO" id="GO:0005886">
    <property type="term" value="C:plasma membrane"/>
    <property type="evidence" value="ECO:0007669"/>
    <property type="project" value="TreeGrafter"/>
</dbReference>
<dbReference type="Gene3D" id="1.20.1640.10">
    <property type="entry name" value="Multidrug efflux transporter AcrB transmembrane domain"/>
    <property type="match status" value="3"/>
</dbReference>
<dbReference type="InterPro" id="IPR001036">
    <property type="entry name" value="Acrflvin-R"/>
</dbReference>
<dbReference type="EMBL" id="CP032509">
    <property type="protein sequence ID" value="AZN73598.1"/>
    <property type="molecule type" value="Genomic_DNA"/>
</dbReference>
<dbReference type="PANTHER" id="PTHR32063:SF33">
    <property type="entry name" value="RND SUPERFAMILY EFFLUX PUMP PERMEASE COMPONENT"/>
    <property type="match status" value="1"/>
</dbReference>
<feature type="transmembrane region" description="Helical" evidence="1">
    <location>
        <begin position="469"/>
        <end position="493"/>
    </location>
</feature>
<dbReference type="Gene3D" id="3.30.70.1430">
    <property type="entry name" value="Multidrug efflux transporter AcrB pore domain"/>
    <property type="match status" value="2"/>
</dbReference>
<dbReference type="GO" id="GO:0042910">
    <property type="term" value="F:xenobiotic transmembrane transporter activity"/>
    <property type="evidence" value="ECO:0007669"/>
    <property type="project" value="TreeGrafter"/>
</dbReference>
<feature type="transmembrane region" description="Helical" evidence="1">
    <location>
        <begin position="505"/>
        <end position="524"/>
    </location>
</feature>
<evidence type="ECO:0000313" key="2">
    <source>
        <dbReference type="EMBL" id="AZN73598.1"/>
    </source>
</evidence>
<accession>A0A3Q8XRV2</accession>
<feature type="transmembrane region" description="Helical" evidence="1">
    <location>
        <begin position="26"/>
        <end position="45"/>
    </location>
</feature>
<dbReference type="Pfam" id="PF00873">
    <property type="entry name" value="ACR_tran"/>
    <property type="match status" value="2"/>
</dbReference>
<dbReference type="PANTHER" id="PTHR32063">
    <property type="match status" value="1"/>
</dbReference>
<dbReference type="SUPFAM" id="SSF82714">
    <property type="entry name" value="Multidrug efflux transporter AcrB TolC docking domain, DN and DC subdomains"/>
    <property type="match status" value="2"/>
</dbReference>
<dbReference type="Gene3D" id="3.30.70.1440">
    <property type="entry name" value="Multidrug efflux transporter AcrB pore domain"/>
    <property type="match status" value="1"/>
</dbReference>
<sequence>MVEARQRAGRAAGGGILRTFVRHPNAANMLMALMIIFGLFSLARINTQFFPPVEQPSISVSLAWPGSSAEDVERNVLALVEPAVRYIDGVDDMSSTASEGSGSIRLDFAEGTDMQRALAEVESAVRGVSNLPTDVETPRVTRAQFFEGVAKLAVTGAASEDVKRNWAKRIRDDLVARGIDRIEFTGLRSPEIVVDIDERELRRLGMTIEEVSQAISANSRDVPSGNVAGSVERQVRLIAERETPARLAAMEIKTLPTGERVTLGDVARIEGGYDPDEQRGFSNGTPAIELDIQRAANADTLQTASILNTYLASLTPQLPANIEIQTYDVASDALEERVWLLIENGIGGLLVVIVVLFLFLDFRIAFWVAAGIPVAVMATLGLMYVSGQSINMISIFALIMMLGIIVDDAIVVGEQTNTRLEMGDDPLTAAENGVGMVMTPVLAAMATTLAAFAPIVILGGPIGQMMSALPLVVIAVLVASLVECFFVLPGHLAHSLGRKRRVGWSYWRHLAIALMLTLAAAVFLSRQSGLAAESASLLGQASLALGTLAPVLQAAIIGAVALLIAGLLEFAIQKLQRRDAGSSASQKSRFRKGFDRRFEAFRDGPFHRVVSAAFHWRYVTVALSVGVMMIVSVGLLRGQHVPFVFFESPEAETISGSIVFNAGLPEEEAVAAIGRIEAALREAERGLAEEGALIAATFTTLGTSGRSGDTTARINVQLTTSESRTIRTPEIVAAWEEAAPDIAGVRRFSIFQARLGPPGRDVEIRLQGDRISSLKAASDDVIALLATIPGVSGVEDDLPYGKPELVMELTTRGALLGFTTDEVGRQIRNAFQGAIPFRFARGDDEVTVRISQTMRQQGSGAIRNFELRTADGSYVPLTEVVSLSERQGFSSIRRRDGQSTLSVTGDVDLAQTTPDAVLAQVRGSGGLDLIAAEHGVDFNFGGRAEEQEEAFSDLTIATMAALTVIYIILAWVFGSYWRPIAVMLIIPFGLAGAVFGHWVLGFPLTIMSLIGLLGLGGILVNDSIILVDRMEERLKAGNAVDEAAIGASRDRFRAVLLTSLTTIGGLFPLIFETSVQAQFLIPMAVTIVFGLGISTVLVLMLVPAFIGIGYDIRSALSAIYGRRAPVTPASL</sequence>
<feature type="transmembrane region" description="Helical" evidence="1">
    <location>
        <begin position="434"/>
        <end position="457"/>
    </location>
</feature>
<proteinExistence type="predicted"/>
<feature type="transmembrane region" description="Helical" evidence="1">
    <location>
        <begin position="980"/>
        <end position="1000"/>
    </location>
</feature>
<keyword evidence="1" id="KW-1133">Transmembrane helix</keyword>
<evidence type="ECO:0000256" key="1">
    <source>
        <dbReference type="SAM" id="Phobius"/>
    </source>
</evidence>
<organism evidence="2 3">
    <name type="scientific">Georhizobium profundi</name>
    <dbReference type="NCBI Taxonomy" id="2341112"/>
    <lineage>
        <taxon>Bacteria</taxon>
        <taxon>Pseudomonadati</taxon>
        <taxon>Pseudomonadota</taxon>
        <taxon>Alphaproteobacteria</taxon>
        <taxon>Hyphomicrobiales</taxon>
        <taxon>Rhizobiaceae</taxon>
        <taxon>Georhizobium</taxon>
    </lineage>
</organism>
<feature type="transmembrane region" description="Helical" evidence="1">
    <location>
        <begin position="616"/>
        <end position="636"/>
    </location>
</feature>
<dbReference type="Gene3D" id="3.30.70.1320">
    <property type="entry name" value="Multidrug efflux transporter AcrB pore domain like"/>
    <property type="match status" value="1"/>
</dbReference>
<evidence type="ECO:0000313" key="3">
    <source>
        <dbReference type="Proteomes" id="UP000268192"/>
    </source>
</evidence>
<dbReference type="SUPFAM" id="SSF82866">
    <property type="entry name" value="Multidrug efflux transporter AcrB transmembrane domain"/>
    <property type="match status" value="2"/>
</dbReference>
<dbReference type="SUPFAM" id="SSF82693">
    <property type="entry name" value="Multidrug efflux transporter AcrB pore domain, PN1, PN2, PC1 and PC2 subdomains"/>
    <property type="match status" value="1"/>
</dbReference>
<reference evidence="2 3" key="1">
    <citation type="submission" date="2018-09" db="EMBL/GenBank/DDBJ databases">
        <title>Marinorhizobium profundi gen. nov., sp. nov., isolated from a deep-sea sediment sample from the New Britain Trench and proposal of Marinorhizobiaceae fam. nov. in the order Rhizobiales of the class Alphaproteobacteria.</title>
        <authorList>
            <person name="Cao J."/>
        </authorList>
    </citation>
    <scope>NUCLEOTIDE SEQUENCE [LARGE SCALE GENOMIC DNA]</scope>
    <source>
        <strain evidence="2 3">WS11</strain>
    </source>
</reference>
<dbReference type="InterPro" id="IPR027463">
    <property type="entry name" value="AcrB_DN_DC_subdom"/>
</dbReference>
<feature type="transmembrane region" description="Helical" evidence="1">
    <location>
        <begin position="338"/>
        <end position="359"/>
    </location>
</feature>